<accession>A0A2Z6I7T9</accession>
<feature type="domain" description="Thiol:disulfide interchange protein DsbD N-terminal" evidence="9">
    <location>
        <begin position="53"/>
        <end position="170"/>
    </location>
</feature>
<feature type="transmembrane region" description="Helical" evidence="6">
    <location>
        <begin position="582"/>
        <end position="602"/>
    </location>
</feature>
<dbReference type="Pfam" id="PF11412">
    <property type="entry name" value="DsbD_N"/>
    <property type="match status" value="1"/>
</dbReference>
<gene>
    <name evidence="10" type="ORF">SUTMEG_03840</name>
</gene>
<evidence type="ECO:0000259" key="8">
    <source>
        <dbReference type="Pfam" id="PF02683"/>
    </source>
</evidence>
<keyword evidence="11" id="KW-1185">Reference proteome</keyword>
<evidence type="ECO:0000256" key="4">
    <source>
        <dbReference type="ARBA" id="ARBA00022989"/>
    </source>
</evidence>
<dbReference type="RefSeq" id="WP_120176195.1">
    <property type="nucleotide sequence ID" value="NZ_AP018786.1"/>
</dbReference>
<name>A0A2Z6I7T9_9BURK</name>
<feature type="transmembrane region" description="Helical" evidence="6">
    <location>
        <begin position="325"/>
        <end position="353"/>
    </location>
</feature>
<dbReference type="Gene3D" id="3.40.30.10">
    <property type="entry name" value="Glutaredoxin"/>
    <property type="match status" value="1"/>
</dbReference>
<evidence type="ECO:0000313" key="11">
    <source>
        <dbReference type="Proteomes" id="UP000271003"/>
    </source>
</evidence>
<evidence type="ECO:0000256" key="2">
    <source>
        <dbReference type="ARBA" id="ARBA00022692"/>
    </source>
</evidence>
<feature type="transmembrane region" description="Helical" evidence="6">
    <location>
        <begin position="407"/>
        <end position="431"/>
    </location>
</feature>
<dbReference type="Pfam" id="PF02683">
    <property type="entry name" value="DsbD_TM"/>
    <property type="match status" value="1"/>
</dbReference>
<dbReference type="InterPro" id="IPR036249">
    <property type="entry name" value="Thioredoxin-like_sf"/>
</dbReference>
<keyword evidence="4 6" id="KW-1133">Transmembrane helix</keyword>
<dbReference type="GO" id="GO:0016020">
    <property type="term" value="C:membrane"/>
    <property type="evidence" value="ECO:0007669"/>
    <property type="project" value="UniProtKB-SubCell"/>
</dbReference>
<dbReference type="GO" id="GO:0017004">
    <property type="term" value="P:cytochrome complex assembly"/>
    <property type="evidence" value="ECO:0007669"/>
    <property type="project" value="UniProtKB-KW"/>
</dbReference>
<protein>
    <submittedName>
        <fullName evidence="10">Thiol:disulfide interchange protein DsbD</fullName>
    </submittedName>
</protein>
<feature type="transmembrane region" description="Helical" evidence="6">
    <location>
        <begin position="365"/>
        <end position="387"/>
    </location>
</feature>
<dbReference type="InterPro" id="IPR028250">
    <property type="entry name" value="DsbDN"/>
</dbReference>
<feature type="chain" id="PRO_5016277585" evidence="7">
    <location>
        <begin position="26"/>
        <end position="726"/>
    </location>
</feature>
<feature type="transmembrane region" description="Helical" evidence="6">
    <location>
        <begin position="486"/>
        <end position="511"/>
    </location>
</feature>
<organism evidence="10 11">
    <name type="scientific">Sutterella megalosphaeroides</name>
    <dbReference type="NCBI Taxonomy" id="2494234"/>
    <lineage>
        <taxon>Bacteria</taxon>
        <taxon>Pseudomonadati</taxon>
        <taxon>Pseudomonadota</taxon>
        <taxon>Betaproteobacteria</taxon>
        <taxon>Burkholderiales</taxon>
        <taxon>Sutterellaceae</taxon>
        <taxon>Sutterella</taxon>
    </lineage>
</organism>
<evidence type="ECO:0000259" key="9">
    <source>
        <dbReference type="Pfam" id="PF11412"/>
    </source>
</evidence>
<keyword evidence="7" id="KW-0732">Signal</keyword>
<evidence type="ECO:0000256" key="6">
    <source>
        <dbReference type="SAM" id="Phobius"/>
    </source>
</evidence>
<keyword evidence="2 6" id="KW-0812">Transmembrane</keyword>
<evidence type="ECO:0000256" key="5">
    <source>
        <dbReference type="ARBA" id="ARBA00023136"/>
    </source>
</evidence>
<keyword evidence="3" id="KW-0201">Cytochrome c-type biogenesis</keyword>
<dbReference type="AlphaFoldDB" id="A0A2Z6I7T9"/>
<dbReference type="CDD" id="cd02953">
    <property type="entry name" value="DsbDgamma"/>
    <property type="match status" value="1"/>
</dbReference>
<dbReference type="SUPFAM" id="SSF52833">
    <property type="entry name" value="Thioredoxin-like"/>
    <property type="match status" value="1"/>
</dbReference>
<dbReference type="EMBL" id="AP018786">
    <property type="protein sequence ID" value="BBF22493.1"/>
    <property type="molecule type" value="Genomic_DNA"/>
</dbReference>
<evidence type="ECO:0000256" key="3">
    <source>
        <dbReference type="ARBA" id="ARBA00022748"/>
    </source>
</evidence>
<evidence type="ECO:0000313" key="10">
    <source>
        <dbReference type="EMBL" id="BBF22493.1"/>
    </source>
</evidence>
<dbReference type="Pfam" id="PF13899">
    <property type="entry name" value="Thioredoxin_7"/>
    <property type="match status" value="1"/>
</dbReference>
<evidence type="ECO:0000256" key="7">
    <source>
        <dbReference type="SAM" id="SignalP"/>
    </source>
</evidence>
<feature type="domain" description="Cytochrome C biogenesis protein transmembrane" evidence="8">
    <location>
        <begin position="325"/>
        <end position="539"/>
    </location>
</feature>
<comment type="subcellular location">
    <subcellularLocation>
        <location evidence="1">Membrane</location>
        <topology evidence="1">Multi-pass membrane protein</topology>
    </subcellularLocation>
</comment>
<dbReference type="PANTHER" id="PTHR32234">
    <property type="entry name" value="THIOL:DISULFIDE INTERCHANGE PROTEIN DSBD"/>
    <property type="match status" value="1"/>
</dbReference>
<feature type="transmembrane region" description="Helical" evidence="6">
    <location>
        <begin position="523"/>
        <end position="543"/>
    </location>
</feature>
<dbReference type="InterPro" id="IPR035671">
    <property type="entry name" value="DsbD_gamma"/>
</dbReference>
<reference evidence="10 11" key="1">
    <citation type="journal article" date="2018" name="Int. J. Syst. Evol. Microbiol.">
        <title>Mesosutterella multiformis gen. nov., sp. nov., a member of the family Sutterellaceae and Sutterella megalosphaeroides sp. nov., isolated from human faeces.</title>
        <authorList>
            <person name="Sakamoto M."/>
            <person name="Ikeyama N."/>
            <person name="Kunihiro T."/>
            <person name="Iino T."/>
            <person name="Yuki M."/>
            <person name="Ohkuma M."/>
        </authorList>
    </citation>
    <scope>NUCLEOTIDE SEQUENCE [LARGE SCALE GENOMIC DNA]</scope>
    <source>
        <strain evidence="10 11">6FBBBH3</strain>
    </source>
</reference>
<dbReference type="InterPro" id="IPR003834">
    <property type="entry name" value="Cyt_c_assmbl_TM_dom"/>
</dbReference>
<feature type="transmembrane region" description="Helical" evidence="6">
    <location>
        <begin position="452"/>
        <end position="480"/>
    </location>
</feature>
<dbReference type="OrthoDB" id="9811036at2"/>
<feature type="transmembrane region" description="Helical" evidence="6">
    <location>
        <begin position="549"/>
        <end position="570"/>
    </location>
</feature>
<sequence length="726" mass="76451">MSISTSTKRLVAAALCCAASSALWAANDSGWLSAIDLGKAPQQQSAAPQVSAKLIAENKALTPQALNRLAVVLEHRDGWHTYWRMPGDAGLPSQFQFTTPSGFKASAPQFPLPERIVTGSLMSFGYGAEALFPFTLDIPRQNRFGNKVTVSVKIEFLACKDLCVPGEATAQITLPLAVAAQPSDDAPRVAQALTLVPEVVKNVASAEIEGTNLRIDVPATAGVVKSKLDFYPLEGDAFKLNVLPQYVAEENGASSLYLTASDAFAQSPRETLTGILVADGGPAEGGWAVETTVPLEAGTVTPPERAAEPVVVELPSADAGSITTWTAIAFAFLGGLILNLMPCVFPVLSLKLLQLLEGAKKGEGLLGHGLAFTGGVLLTMGALSGVLMALRGAGMALGWGFQLQSPVVVALLILLFGAITLNLLGLFEFTLGSGVADAKVVRGAPKSGAANSFLTGVLAVIVASPCTAPFMGAALGYALTQPAIEAVGIFLALGAGMALPWLLLCVFPSWAKLLPKPGPWMETFRRVMAVPMALALVWLGWVLSKQIDYRGMLVLACGLGAAAVFFWLLGREQWGRGRNRPLMAAMGAIALIAVGVCGNDAFVKQSETIDVEAGWSAWSDEAVRAGLASGRPVFVDFTAAWCVTCQANKAAALHRDEVARKMDELNVVKLTADWTNRNEEISRVLGEFGRSGVPLYLLYSPSGKVTVLPELLTPSIVIDALEENAR</sequence>
<dbReference type="KEGG" id="sutt:SUTMEG_03840"/>
<dbReference type="PANTHER" id="PTHR32234:SF3">
    <property type="entry name" value="SUPPRESSION OF COPPER SENSITIVITY PROTEIN"/>
    <property type="match status" value="1"/>
</dbReference>
<proteinExistence type="predicted"/>
<keyword evidence="5 6" id="KW-0472">Membrane</keyword>
<feature type="signal peptide" evidence="7">
    <location>
        <begin position="1"/>
        <end position="25"/>
    </location>
</feature>
<dbReference type="GO" id="GO:0015035">
    <property type="term" value="F:protein-disulfide reductase activity"/>
    <property type="evidence" value="ECO:0007669"/>
    <property type="project" value="TreeGrafter"/>
</dbReference>
<dbReference type="Proteomes" id="UP000271003">
    <property type="component" value="Chromosome"/>
</dbReference>
<dbReference type="GO" id="GO:0045454">
    <property type="term" value="P:cell redox homeostasis"/>
    <property type="evidence" value="ECO:0007669"/>
    <property type="project" value="TreeGrafter"/>
</dbReference>
<evidence type="ECO:0000256" key="1">
    <source>
        <dbReference type="ARBA" id="ARBA00004141"/>
    </source>
</evidence>